<protein>
    <submittedName>
        <fullName evidence="5">FCD domain-containing protein</fullName>
    </submittedName>
</protein>
<dbReference type="GO" id="GO:0003677">
    <property type="term" value="F:DNA binding"/>
    <property type="evidence" value="ECO:0007669"/>
    <property type="project" value="UniProtKB-KW"/>
</dbReference>
<dbReference type="Proteomes" id="UP000438983">
    <property type="component" value="Chromosome"/>
</dbReference>
<dbReference type="GO" id="GO:0003700">
    <property type="term" value="F:DNA-binding transcription factor activity"/>
    <property type="evidence" value="ECO:0007669"/>
    <property type="project" value="InterPro"/>
</dbReference>
<name>A0A6I6LY63_STUST</name>
<keyword evidence="1" id="KW-0805">Transcription regulation</keyword>
<dbReference type="OrthoDB" id="5450856at2"/>
<evidence type="ECO:0000259" key="4">
    <source>
        <dbReference type="PROSITE" id="PS50949"/>
    </source>
</evidence>
<evidence type="ECO:0000313" key="6">
    <source>
        <dbReference type="Proteomes" id="UP000438983"/>
    </source>
</evidence>
<dbReference type="EMBL" id="CP046902">
    <property type="protein sequence ID" value="QGZ31291.1"/>
    <property type="molecule type" value="Genomic_DNA"/>
</dbReference>
<accession>A0A6I6LY63</accession>
<dbReference type="Pfam" id="PF00392">
    <property type="entry name" value="GntR"/>
    <property type="match status" value="1"/>
</dbReference>
<keyword evidence="2" id="KW-0238">DNA-binding</keyword>
<feature type="domain" description="HTH gntR-type" evidence="4">
    <location>
        <begin position="6"/>
        <end position="74"/>
    </location>
</feature>
<dbReference type="InterPro" id="IPR008920">
    <property type="entry name" value="TF_FadR/GntR_C"/>
</dbReference>
<dbReference type="SUPFAM" id="SSF48008">
    <property type="entry name" value="GntR ligand-binding domain-like"/>
    <property type="match status" value="1"/>
</dbReference>
<evidence type="ECO:0000256" key="1">
    <source>
        <dbReference type="ARBA" id="ARBA00023015"/>
    </source>
</evidence>
<evidence type="ECO:0000313" key="5">
    <source>
        <dbReference type="EMBL" id="QGZ31291.1"/>
    </source>
</evidence>
<dbReference type="PROSITE" id="PS50949">
    <property type="entry name" value="HTH_GNTR"/>
    <property type="match status" value="1"/>
</dbReference>
<gene>
    <name evidence="5" type="ORF">GQA94_14890</name>
</gene>
<dbReference type="InterPro" id="IPR000524">
    <property type="entry name" value="Tscrpt_reg_HTH_GntR"/>
</dbReference>
<dbReference type="InterPro" id="IPR011711">
    <property type="entry name" value="GntR_C"/>
</dbReference>
<proteinExistence type="predicted"/>
<dbReference type="PANTHER" id="PTHR43537:SF5">
    <property type="entry name" value="UXU OPERON TRANSCRIPTIONAL REGULATOR"/>
    <property type="match status" value="1"/>
</dbReference>
<dbReference type="SMART" id="SM00345">
    <property type="entry name" value="HTH_GNTR"/>
    <property type="match status" value="1"/>
</dbReference>
<evidence type="ECO:0000256" key="2">
    <source>
        <dbReference type="ARBA" id="ARBA00023125"/>
    </source>
</evidence>
<keyword evidence="3" id="KW-0804">Transcription</keyword>
<dbReference type="PANTHER" id="PTHR43537">
    <property type="entry name" value="TRANSCRIPTIONAL REGULATOR, GNTR FAMILY"/>
    <property type="match status" value="1"/>
</dbReference>
<dbReference type="PRINTS" id="PR00035">
    <property type="entry name" value="HTHGNTR"/>
</dbReference>
<dbReference type="Gene3D" id="1.20.120.530">
    <property type="entry name" value="GntR ligand-binding domain-like"/>
    <property type="match status" value="1"/>
</dbReference>
<dbReference type="Pfam" id="PF07729">
    <property type="entry name" value="FCD"/>
    <property type="match status" value="1"/>
</dbReference>
<evidence type="ECO:0000256" key="3">
    <source>
        <dbReference type="ARBA" id="ARBA00023163"/>
    </source>
</evidence>
<organism evidence="5 6">
    <name type="scientific">Stutzerimonas stutzeri</name>
    <name type="common">Pseudomonas stutzeri</name>
    <dbReference type="NCBI Taxonomy" id="316"/>
    <lineage>
        <taxon>Bacteria</taxon>
        <taxon>Pseudomonadati</taxon>
        <taxon>Pseudomonadota</taxon>
        <taxon>Gammaproteobacteria</taxon>
        <taxon>Pseudomonadales</taxon>
        <taxon>Pseudomonadaceae</taxon>
        <taxon>Stutzerimonas</taxon>
    </lineage>
</organism>
<sequence length="235" mass="25827">MQSINRAVPEQAFASIRQLIEDDAYQPGDALPSQRELAERFGISRASLREALSSLSALGLVRIQPGKGVFIQEPPTSTVKAEQVPGWPFNTQVSAADTFQLRYALEGFAANLAALVLNSDALDTLNDNVESMRLELRAQAFDAAAQLDFDFHRLILESAGNQAILGILTSRSDIYLESQKLPFIRPERAMETWQEHRRILRALSRHAPAAAQKAMHAHIRAAASRTGISFAGTGY</sequence>
<dbReference type="InterPro" id="IPR036388">
    <property type="entry name" value="WH-like_DNA-bd_sf"/>
</dbReference>
<dbReference type="SMART" id="SM00895">
    <property type="entry name" value="FCD"/>
    <property type="match status" value="1"/>
</dbReference>
<reference evidence="5 6" key="1">
    <citation type="submission" date="2019-12" db="EMBL/GenBank/DDBJ databases">
        <title>Complete genome sequence of Pseudomonas stutzeri.</title>
        <authorList>
            <person name="Lim S.R."/>
            <person name="Kim J.H."/>
        </authorList>
    </citation>
    <scope>NUCLEOTIDE SEQUENCE [LARGE SCALE GENOMIC DNA]</scope>
    <source>
        <strain evidence="5 6">PM101005</strain>
    </source>
</reference>
<dbReference type="Gene3D" id="1.10.10.10">
    <property type="entry name" value="Winged helix-like DNA-binding domain superfamily/Winged helix DNA-binding domain"/>
    <property type="match status" value="1"/>
</dbReference>
<dbReference type="AlphaFoldDB" id="A0A6I6LY63"/>
<dbReference type="InterPro" id="IPR036390">
    <property type="entry name" value="WH_DNA-bd_sf"/>
</dbReference>
<dbReference type="CDD" id="cd07377">
    <property type="entry name" value="WHTH_GntR"/>
    <property type="match status" value="1"/>
</dbReference>
<dbReference type="RefSeq" id="WP_158188754.1">
    <property type="nucleotide sequence ID" value="NZ_CP046902.1"/>
</dbReference>
<dbReference type="SUPFAM" id="SSF46785">
    <property type="entry name" value="Winged helix' DNA-binding domain"/>
    <property type="match status" value="1"/>
</dbReference>